<proteinExistence type="predicted"/>
<dbReference type="Pfam" id="PF06050">
    <property type="entry name" value="HGD-D"/>
    <property type="match status" value="1"/>
</dbReference>
<dbReference type="Proteomes" id="UP000231655">
    <property type="component" value="Unassembled WGS sequence"/>
</dbReference>
<protein>
    <recommendedName>
        <fullName evidence="5">Benzoyl-CoA reductase/2-hydroxyglutaryl-CoA dehydratase subunit, BcrC/BadD/HgdB</fullName>
    </recommendedName>
</protein>
<keyword evidence="4" id="KW-1185">Reference proteome</keyword>
<name>A0A285ISM8_9RHOB</name>
<dbReference type="EMBL" id="OBEA01000003">
    <property type="protein sequence ID" value="SNY49951.1"/>
    <property type="molecule type" value="Genomic_DNA"/>
</dbReference>
<reference evidence="1 4" key="2">
    <citation type="journal article" date="2018" name="Int. J. Syst. Evol. Microbiol.">
        <title>Pseudooceanicola lipolyticus sp. nov., a marine alphaproteobacterium, reclassification of Oceanicola flagellatus as Pseudooceanicola flagellatus comb. nov. and emended description of the genus Pseudooceanicola.</title>
        <authorList>
            <person name="Huang M.-M."/>
            <person name="Guo L.-L."/>
            <person name="Wu Y.-H."/>
            <person name="Lai Q.-L."/>
            <person name="Shao Z.-Z."/>
            <person name="Wang C.-S."/>
            <person name="Wu M."/>
            <person name="Xu X.-W."/>
        </authorList>
    </citation>
    <scope>NUCLEOTIDE SEQUENCE [LARGE SCALE GENOMIC DNA]</scope>
    <source>
        <strain evidence="1 4">Ar-45</strain>
    </source>
</reference>
<dbReference type="EMBL" id="PGTD01000009">
    <property type="protein sequence ID" value="PJE31447.1"/>
    <property type="molecule type" value="Genomic_DNA"/>
</dbReference>
<accession>A0A285ISM8</accession>
<dbReference type="Proteomes" id="UP000231702">
    <property type="component" value="Unassembled WGS sequence"/>
</dbReference>
<reference evidence="2 3" key="1">
    <citation type="submission" date="2017-09" db="EMBL/GenBank/DDBJ databases">
        <authorList>
            <person name="Ehlers B."/>
            <person name="Leendertz F.H."/>
        </authorList>
    </citation>
    <scope>NUCLEOTIDE SEQUENCE [LARGE SCALE GENOMIC DNA]</scope>
    <source>
        <strain evidence="2 3">CGMCC 1.12662</strain>
    </source>
</reference>
<evidence type="ECO:0000313" key="3">
    <source>
        <dbReference type="Proteomes" id="UP000231655"/>
    </source>
</evidence>
<dbReference type="OrthoDB" id="7839725at2"/>
<dbReference type="InterPro" id="IPR010327">
    <property type="entry name" value="FldB/FldC_alpha/beta"/>
</dbReference>
<dbReference type="Gene3D" id="3.40.50.11890">
    <property type="match status" value="1"/>
</dbReference>
<organism evidence="2 3">
    <name type="scientific">Pseudooceanicola antarcticus</name>
    <dbReference type="NCBI Taxonomy" id="1247613"/>
    <lineage>
        <taxon>Bacteria</taxon>
        <taxon>Pseudomonadati</taxon>
        <taxon>Pseudomonadota</taxon>
        <taxon>Alphaproteobacteria</taxon>
        <taxon>Rhodobacterales</taxon>
        <taxon>Paracoccaceae</taxon>
        <taxon>Pseudooceanicola</taxon>
    </lineage>
</organism>
<gene>
    <name evidence="1" type="ORF">CVM39_03585</name>
    <name evidence="2" type="ORF">SAMN06297129_1644</name>
</gene>
<dbReference type="AlphaFoldDB" id="A0A285ISM8"/>
<evidence type="ECO:0008006" key="5">
    <source>
        <dbReference type="Google" id="ProtNLM"/>
    </source>
</evidence>
<sequence>MRALEELLQAFERRADGRNDASGAPLVGIFGDGLPEALIHAAGATPVEVKAPPLADATTGPQRPEVTEIAEPFLDDFAARFLHRLADGAFDHMAMVVFARDDVAALTAYQYATEMRRLGMLPATGPRLHLWSLLHSEGAAAERFNRTELDRLESALQQVTGQGIDTDALARAQQQEARRLAALARLASHPQAFALRNAGRWLEAGHHANLLDSLPAPEPATGRRIGLVGTACDLPVLHQLAQELGHVAADLTPYGDIWPGNHAGPEGVGALIDSVATHPLHLRANPASKFDTALADGLEGCDLVLAAVDRNDDGFGWDLPALSALCKARGTPLVMLGFRPFRPDAAWLEAARNKIAEVLS</sequence>
<evidence type="ECO:0000313" key="4">
    <source>
        <dbReference type="Proteomes" id="UP000231702"/>
    </source>
</evidence>
<evidence type="ECO:0000313" key="1">
    <source>
        <dbReference type="EMBL" id="PJE31447.1"/>
    </source>
</evidence>
<evidence type="ECO:0000313" key="2">
    <source>
        <dbReference type="EMBL" id="SNY49951.1"/>
    </source>
</evidence>
<dbReference type="RefSeq" id="WP_097145409.1">
    <property type="nucleotide sequence ID" value="NZ_OBEA01000003.1"/>
</dbReference>